<keyword evidence="4" id="KW-0460">Magnesium</keyword>
<reference evidence="7 8" key="1">
    <citation type="submission" date="2019-09" db="EMBL/GenBank/DDBJ databases">
        <title>NBRP : Genome information of microbial organism related human and environment.</title>
        <authorList>
            <person name="Hattori M."/>
            <person name="Oshima K."/>
            <person name="Inaba H."/>
            <person name="Suda W."/>
            <person name="Sakamoto M."/>
            <person name="Iino T."/>
            <person name="Kitahara M."/>
            <person name="Oshida Y."/>
            <person name="Iida T."/>
            <person name="Kudo T."/>
            <person name="Itoh T."/>
            <person name="Ohkuma M."/>
        </authorList>
    </citation>
    <scope>NUCLEOTIDE SEQUENCE [LARGE SCALE GENOMIC DNA]</scope>
    <source>
        <strain evidence="7 8">Q-1</strain>
    </source>
</reference>
<dbReference type="GO" id="GO:0004540">
    <property type="term" value="F:RNA nuclease activity"/>
    <property type="evidence" value="ECO:0007669"/>
    <property type="project" value="InterPro"/>
</dbReference>
<feature type="domain" description="RNA-binding protein AU-1/Ribonuclease E/G" evidence="6">
    <location>
        <begin position="126"/>
        <end position="302"/>
    </location>
</feature>
<dbReference type="Proteomes" id="UP000324996">
    <property type="component" value="Unassembled WGS sequence"/>
</dbReference>
<accession>A0A5A7N855</accession>
<gene>
    <name evidence="7" type="ORF">JCM17846_18190</name>
</gene>
<dbReference type="EMBL" id="BKCN01000008">
    <property type="protein sequence ID" value="GER04137.1"/>
    <property type="molecule type" value="Genomic_DNA"/>
</dbReference>
<dbReference type="InterPro" id="IPR019307">
    <property type="entry name" value="RNA-bd_AU-1/RNase_E/G"/>
</dbReference>
<dbReference type="GO" id="GO:0003723">
    <property type="term" value="F:RNA binding"/>
    <property type="evidence" value="ECO:0007669"/>
    <property type="project" value="UniProtKB-KW"/>
</dbReference>
<evidence type="ECO:0000256" key="2">
    <source>
        <dbReference type="ARBA" id="ARBA00022723"/>
    </source>
</evidence>
<dbReference type="GO" id="GO:0046872">
    <property type="term" value="F:metal ion binding"/>
    <property type="evidence" value="ECO:0007669"/>
    <property type="project" value="UniProtKB-KW"/>
</dbReference>
<evidence type="ECO:0000313" key="8">
    <source>
        <dbReference type="Proteomes" id="UP000324996"/>
    </source>
</evidence>
<protein>
    <recommendedName>
        <fullName evidence="6">RNA-binding protein AU-1/Ribonuclease E/G domain-containing protein</fullName>
    </recommendedName>
</protein>
<evidence type="ECO:0000256" key="5">
    <source>
        <dbReference type="ARBA" id="ARBA00022884"/>
    </source>
</evidence>
<keyword evidence="2" id="KW-0479">Metal-binding</keyword>
<dbReference type="InterPro" id="IPR004659">
    <property type="entry name" value="RNase_E/G"/>
</dbReference>
<dbReference type="Pfam" id="PF10150">
    <property type="entry name" value="RNase_E_G"/>
    <property type="match status" value="1"/>
</dbReference>
<evidence type="ECO:0000256" key="4">
    <source>
        <dbReference type="ARBA" id="ARBA00022842"/>
    </source>
</evidence>
<dbReference type="GO" id="GO:0005737">
    <property type="term" value="C:cytoplasm"/>
    <property type="evidence" value="ECO:0007669"/>
    <property type="project" value="TreeGrafter"/>
</dbReference>
<organism evidence="7 8">
    <name type="scientific">Iodidimonas nitroreducens</name>
    <dbReference type="NCBI Taxonomy" id="1236968"/>
    <lineage>
        <taxon>Bacteria</taxon>
        <taxon>Pseudomonadati</taxon>
        <taxon>Pseudomonadota</taxon>
        <taxon>Alphaproteobacteria</taxon>
        <taxon>Iodidimonadales</taxon>
        <taxon>Iodidimonadaceae</taxon>
        <taxon>Iodidimonas</taxon>
    </lineage>
</organism>
<evidence type="ECO:0000256" key="1">
    <source>
        <dbReference type="ARBA" id="ARBA00001946"/>
    </source>
</evidence>
<dbReference type="GO" id="GO:0006364">
    <property type="term" value="P:rRNA processing"/>
    <property type="evidence" value="ECO:0007669"/>
    <property type="project" value="TreeGrafter"/>
</dbReference>
<dbReference type="PANTHER" id="PTHR30001:SF0">
    <property type="entry name" value="RIBONUCLEASE G"/>
    <property type="match status" value="1"/>
</dbReference>
<keyword evidence="8" id="KW-1185">Reference proteome</keyword>
<sequence length="325" mass="34544">MADLLIEASAGEIRTALVDETGPLEIGFHRGRDLHREAIVLARVSALAPDINSAFVELEGGVEGGASCPLSGLLPCHYAPFEPGSARPKRIGDAVHVGQKFCVELVMAPNEESKSWVVRADYARKGRYLTLTPFRPGLRFDDGFDLEGKNRLGDALTPILKESGVAVHAPARGIGDDVLMAEAARLLGQIRAIRTAGGGARQILAAASALKNSLRDAPPDLGRIYLSDRDLLAQAQSCLKQWPDLLPLLDVPKTEMGLFADHGVEEALDALIDGHITLPSGGMISIDETRAATVIDVDSAKARWVNRGANREQGVAGPGAGRLSM</sequence>
<dbReference type="PANTHER" id="PTHR30001">
    <property type="entry name" value="RIBONUCLEASE"/>
    <property type="match status" value="1"/>
</dbReference>
<keyword evidence="3" id="KW-0378">Hydrolase</keyword>
<dbReference type="AlphaFoldDB" id="A0A5A7N855"/>
<keyword evidence="5" id="KW-0694">RNA-binding</keyword>
<name>A0A5A7N855_9PROT</name>
<dbReference type="GO" id="GO:0016787">
    <property type="term" value="F:hydrolase activity"/>
    <property type="evidence" value="ECO:0007669"/>
    <property type="project" value="UniProtKB-KW"/>
</dbReference>
<evidence type="ECO:0000259" key="6">
    <source>
        <dbReference type="Pfam" id="PF10150"/>
    </source>
</evidence>
<evidence type="ECO:0000256" key="3">
    <source>
        <dbReference type="ARBA" id="ARBA00022801"/>
    </source>
</evidence>
<comment type="caution">
    <text evidence="7">The sequence shown here is derived from an EMBL/GenBank/DDBJ whole genome shotgun (WGS) entry which is preliminary data.</text>
</comment>
<proteinExistence type="predicted"/>
<evidence type="ECO:0000313" key="7">
    <source>
        <dbReference type="EMBL" id="GER04137.1"/>
    </source>
</evidence>
<comment type="cofactor">
    <cofactor evidence="1">
        <name>Mg(2+)</name>
        <dbReference type="ChEBI" id="CHEBI:18420"/>
    </cofactor>
</comment>
<dbReference type="RefSeq" id="WP_150007060.1">
    <property type="nucleotide sequence ID" value="NZ_BKCN01000008.1"/>
</dbReference>